<feature type="region of interest" description="Disordered" evidence="1">
    <location>
        <begin position="201"/>
        <end position="220"/>
    </location>
</feature>
<gene>
    <name evidence="2" type="ORF">CDAR_70791</name>
</gene>
<evidence type="ECO:0000313" key="2">
    <source>
        <dbReference type="EMBL" id="GIY80937.1"/>
    </source>
</evidence>
<evidence type="ECO:0000256" key="1">
    <source>
        <dbReference type="SAM" id="MobiDB-lite"/>
    </source>
</evidence>
<accession>A0AAV4WDQ1</accession>
<keyword evidence="3" id="KW-1185">Reference proteome</keyword>
<sequence length="220" mass="24940">MLRSAVCLVVFFKTSCPRNILGGTYLHLEENIPFGDYGRANIKEGINARKQRKLQKKGKRERLRKSFSLSLSKIEKSSTREIKSASSLLFPRLLANQIARRTSCPRNILGHLNICEEHPWERICIFRRTSHFGARTSKKELMLANKAFFLLKKNEKQSAMLSNRIAEERSPNEYRIAFGSYSVRAPELPVAVNPMCVLKSTPPRKSKRCGSASASQLAEG</sequence>
<name>A0AAV4WDQ1_9ARAC</name>
<comment type="caution">
    <text evidence="2">The sequence shown here is derived from an EMBL/GenBank/DDBJ whole genome shotgun (WGS) entry which is preliminary data.</text>
</comment>
<protein>
    <recommendedName>
        <fullName evidence="4">Ribosomal protein S4</fullName>
    </recommendedName>
</protein>
<evidence type="ECO:0000313" key="3">
    <source>
        <dbReference type="Proteomes" id="UP001054837"/>
    </source>
</evidence>
<organism evidence="2 3">
    <name type="scientific">Caerostris darwini</name>
    <dbReference type="NCBI Taxonomy" id="1538125"/>
    <lineage>
        <taxon>Eukaryota</taxon>
        <taxon>Metazoa</taxon>
        <taxon>Ecdysozoa</taxon>
        <taxon>Arthropoda</taxon>
        <taxon>Chelicerata</taxon>
        <taxon>Arachnida</taxon>
        <taxon>Araneae</taxon>
        <taxon>Araneomorphae</taxon>
        <taxon>Entelegynae</taxon>
        <taxon>Araneoidea</taxon>
        <taxon>Araneidae</taxon>
        <taxon>Caerostris</taxon>
    </lineage>
</organism>
<dbReference type="AlphaFoldDB" id="A0AAV4WDQ1"/>
<dbReference type="EMBL" id="BPLQ01014566">
    <property type="protein sequence ID" value="GIY80937.1"/>
    <property type="molecule type" value="Genomic_DNA"/>
</dbReference>
<dbReference type="Proteomes" id="UP001054837">
    <property type="component" value="Unassembled WGS sequence"/>
</dbReference>
<evidence type="ECO:0008006" key="4">
    <source>
        <dbReference type="Google" id="ProtNLM"/>
    </source>
</evidence>
<proteinExistence type="predicted"/>
<reference evidence="2 3" key="1">
    <citation type="submission" date="2021-06" db="EMBL/GenBank/DDBJ databases">
        <title>Caerostris darwini draft genome.</title>
        <authorList>
            <person name="Kono N."/>
            <person name="Arakawa K."/>
        </authorList>
    </citation>
    <scope>NUCLEOTIDE SEQUENCE [LARGE SCALE GENOMIC DNA]</scope>
</reference>